<organism evidence="2 3">
    <name type="scientific">Cohaesibacter gelatinilyticus</name>
    <dbReference type="NCBI Taxonomy" id="372072"/>
    <lineage>
        <taxon>Bacteria</taxon>
        <taxon>Pseudomonadati</taxon>
        <taxon>Pseudomonadota</taxon>
        <taxon>Alphaproteobacteria</taxon>
        <taxon>Hyphomicrobiales</taxon>
        <taxon>Cohaesibacteraceae</taxon>
    </lineage>
</organism>
<proteinExistence type="predicted"/>
<dbReference type="Pfam" id="PF00903">
    <property type="entry name" value="Glyoxalase"/>
    <property type="match status" value="1"/>
</dbReference>
<evidence type="ECO:0000313" key="3">
    <source>
        <dbReference type="Proteomes" id="UP000219439"/>
    </source>
</evidence>
<keyword evidence="3" id="KW-1185">Reference proteome</keyword>
<dbReference type="AlphaFoldDB" id="A0A285PNX7"/>
<evidence type="ECO:0000313" key="2">
    <source>
        <dbReference type="EMBL" id="SNZ21621.1"/>
    </source>
</evidence>
<dbReference type="PROSITE" id="PS51819">
    <property type="entry name" value="VOC"/>
    <property type="match status" value="1"/>
</dbReference>
<gene>
    <name evidence="2" type="ORF">SAMN06265368_4745</name>
</gene>
<dbReference type="InterPro" id="IPR004360">
    <property type="entry name" value="Glyas_Fos-R_dOase_dom"/>
</dbReference>
<accession>A0A285PNX7</accession>
<dbReference type="Proteomes" id="UP000219439">
    <property type="component" value="Unassembled WGS sequence"/>
</dbReference>
<dbReference type="PANTHER" id="PTHR36503">
    <property type="entry name" value="BLR2520 PROTEIN"/>
    <property type="match status" value="1"/>
</dbReference>
<evidence type="ECO:0000259" key="1">
    <source>
        <dbReference type="PROSITE" id="PS51819"/>
    </source>
</evidence>
<dbReference type="InterPro" id="IPR037523">
    <property type="entry name" value="VOC_core"/>
</dbReference>
<dbReference type="CDD" id="cd07251">
    <property type="entry name" value="VOC_like"/>
    <property type="match status" value="1"/>
</dbReference>
<dbReference type="Gene3D" id="3.10.180.10">
    <property type="entry name" value="2,3-Dihydroxybiphenyl 1,2-Dioxygenase, domain 1"/>
    <property type="match status" value="1"/>
</dbReference>
<protein>
    <recommendedName>
        <fullName evidence="1">VOC domain-containing protein</fullName>
    </recommendedName>
</protein>
<sequence length="144" mass="15623">MDARISIITLGVSNLNASVAFYRDGLGWPTNFEPEQGIAFFKTAGTVFALYPIDKMAEELPDPDFKPSPGSCGVVTAHNVHTRDEVDAIIKQAESSGATVKKQPSETFWGGYSGYFSDPDGYLWEIAHGAFPIGEDGHLILPQD</sequence>
<dbReference type="EMBL" id="OBEL01000010">
    <property type="protein sequence ID" value="SNZ21621.1"/>
    <property type="molecule type" value="Genomic_DNA"/>
</dbReference>
<dbReference type="RefSeq" id="WP_097156000.1">
    <property type="nucleotide sequence ID" value="NZ_OBEL01000010.1"/>
</dbReference>
<feature type="domain" description="VOC" evidence="1">
    <location>
        <begin position="4"/>
        <end position="129"/>
    </location>
</feature>
<reference evidence="2 3" key="1">
    <citation type="submission" date="2017-09" db="EMBL/GenBank/DDBJ databases">
        <authorList>
            <person name="Ehlers B."/>
            <person name="Leendertz F.H."/>
        </authorList>
    </citation>
    <scope>NUCLEOTIDE SEQUENCE [LARGE SCALE GENOMIC DNA]</scope>
    <source>
        <strain evidence="2 3">DSM 18289</strain>
    </source>
</reference>
<dbReference type="PANTHER" id="PTHR36503:SF1">
    <property type="entry name" value="BLR2520 PROTEIN"/>
    <property type="match status" value="1"/>
</dbReference>
<dbReference type="InterPro" id="IPR029068">
    <property type="entry name" value="Glyas_Bleomycin-R_OHBP_Dase"/>
</dbReference>
<name>A0A285PNX7_9HYPH</name>
<dbReference type="OrthoDB" id="9798430at2"/>
<dbReference type="SUPFAM" id="SSF54593">
    <property type="entry name" value="Glyoxalase/Bleomycin resistance protein/Dihydroxybiphenyl dioxygenase"/>
    <property type="match status" value="1"/>
</dbReference>